<evidence type="ECO:0000313" key="1">
    <source>
        <dbReference type="EMBL" id="PDX57367.1"/>
    </source>
</evidence>
<sequence>MSWEKSSYTKAGAALLSESLSGGALTITRAVSGTGSVDTDLSAETAVSGNTHELSLLGIETVTDDGKTARKVSIQVTGAADTYVMHQIGVFGVLNDGAETLLFLMQDERGIEVPAASTNSEFSFEIAVLLAVSAEANLSITVDPQVQTLMKLVKAEIEKHNADASAHAATITAAVSAAVKNLSESGEILNEEQVKALIKEQVDGGTGGGYYGSYELTLAADGWKPARSEDDYENAGGMDYYQCIYDAELSDSTSELVPVGVVSPGSFYTTTKAGVLNGCETHDGFIRFFSQRIPEADIQATVTLFGKGGGSGETGSVSIGQGLKRDASGAIAVRIGEGLDFDSANALTVRKETVMTSEDLLNEEETQQEIVDMLK</sequence>
<dbReference type="AlphaFoldDB" id="A0A2A6Z7N8"/>
<keyword evidence="3" id="KW-1185">Reference proteome</keyword>
<proteinExistence type="predicted"/>
<dbReference type="EMBL" id="NMTQ01000037">
    <property type="protein sequence ID" value="PDX57367.1"/>
    <property type="molecule type" value="Genomic_DNA"/>
</dbReference>
<dbReference type="Proteomes" id="UP000220752">
    <property type="component" value="Unassembled WGS sequence"/>
</dbReference>
<protein>
    <submittedName>
        <fullName evidence="1">Uncharacterized protein</fullName>
    </submittedName>
</protein>
<name>A0A2A6Z7N8_9FIRM</name>
<comment type="caution">
    <text evidence="1">The sequence shown here is derived from an EMBL/GenBank/DDBJ whole genome shotgun (WGS) entry which is preliminary data.</text>
</comment>
<evidence type="ECO:0000313" key="3">
    <source>
        <dbReference type="Proteomes" id="UP000220752"/>
    </source>
</evidence>
<dbReference type="EMBL" id="NMTQ01000037">
    <property type="protein sequence ID" value="PDX57442.1"/>
    <property type="molecule type" value="Genomic_DNA"/>
</dbReference>
<reference evidence="1 3" key="1">
    <citation type="journal article" date="2017" name="Front. Microbiol.">
        <title>New Insights into the Diversity of the Genus Faecalibacterium.</title>
        <authorList>
            <person name="Benevides L."/>
            <person name="Burman S."/>
            <person name="Martin R."/>
            <person name="Robert V."/>
            <person name="Thomas M."/>
            <person name="Miquel S."/>
            <person name="Chain F."/>
            <person name="Sokol H."/>
            <person name="Bermudez-Humaran L.G."/>
            <person name="Morrison M."/>
            <person name="Langella P."/>
            <person name="Azevedo V.A."/>
            <person name="Chatel J.M."/>
            <person name="Soares S."/>
        </authorList>
    </citation>
    <scope>NUCLEOTIDE SEQUENCE [LARGE SCALE GENOMIC DNA]</scope>
    <source>
        <strain evidence="1">CNCM I 4540</strain>
        <strain evidence="3">CNCM I-4540</strain>
    </source>
</reference>
<gene>
    <name evidence="1" type="ORF">CGS46_12650</name>
    <name evidence="2" type="ORF">CGS46_13040</name>
</gene>
<reference evidence="1" key="2">
    <citation type="submission" date="2017-07" db="EMBL/GenBank/DDBJ databases">
        <authorList>
            <person name="Benevides L.J."/>
            <person name="Martin R."/>
            <person name="Miquel S."/>
            <person name="Bridonneau C."/>
            <person name="Robert V."/>
            <person name="Hudault S."/>
            <person name="Chain F."/>
            <person name="Berteau O."/>
            <person name="Azevedo V."/>
            <person name="Soares S.C."/>
            <person name="Chatel J.M."/>
            <person name="Sokol H."/>
            <person name="Bermudez-Humaran L.G."/>
            <person name="Thomas M."/>
            <person name="Langella P."/>
        </authorList>
    </citation>
    <scope>NUCLEOTIDE SEQUENCE</scope>
    <source>
        <strain evidence="1">CNCM I 4540</strain>
    </source>
</reference>
<dbReference type="Gene3D" id="2.10.25.20">
    <property type="entry name" value="reovirus attachment protein sigma1, domain 1"/>
    <property type="match status" value="1"/>
</dbReference>
<organism evidence="1 3">
    <name type="scientific">Faecalibacterium langellae</name>
    <dbReference type="NCBI Taxonomy" id="3435293"/>
    <lineage>
        <taxon>Bacteria</taxon>
        <taxon>Bacillati</taxon>
        <taxon>Bacillota</taxon>
        <taxon>Clostridia</taxon>
        <taxon>Eubacteriales</taxon>
        <taxon>Oscillospiraceae</taxon>
        <taxon>Faecalibacterium</taxon>
    </lineage>
</organism>
<accession>A0A2A6Z7N8</accession>
<evidence type="ECO:0000313" key="2">
    <source>
        <dbReference type="EMBL" id="PDX57442.1"/>
    </source>
</evidence>